<evidence type="ECO:0000259" key="1">
    <source>
        <dbReference type="Pfam" id="PF01636"/>
    </source>
</evidence>
<evidence type="ECO:0000313" key="3">
    <source>
        <dbReference type="Proteomes" id="UP001501319"/>
    </source>
</evidence>
<comment type="caution">
    <text evidence="2">The sequence shown here is derived from an EMBL/GenBank/DDBJ whole genome shotgun (WGS) entry which is preliminary data.</text>
</comment>
<organism evidence="2 3">
    <name type="scientific">Kribbella alba</name>
    <dbReference type="NCBI Taxonomy" id="190197"/>
    <lineage>
        <taxon>Bacteria</taxon>
        <taxon>Bacillati</taxon>
        <taxon>Actinomycetota</taxon>
        <taxon>Actinomycetes</taxon>
        <taxon>Propionibacteriales</taxon>
        <taxon>Kribbellaceae</taxon>
        <taxon>Kribbella</taxon>
    </lineage>
</organism>
<dbReference type="Proteomes" id="UP001501319">
    <property type="component" value="Unassembled WGS sequence"/>
</dbReference>
<dbReference type="SUPFAM" id="SSF56112">
    <property type="entry name" value="Protein kinase-like (PK-like)"/>
    <property type="match status" value="1"/>
</dbReference>
<dbReference type="EMBL" id="BAAANE010000001">
    <property type="protein sequence ID" value="GAA1617969.1"/>
    <property type="molecule type" value="Genomic_DNA"/>
</dbReference>
<dbReference type="RefSeq" id="WP_344107263.1">
    <property type="nucleotide sequence ID" value="NZ_BAAANE010000001.1"/>
</dbReference>
<keyword evidence="3" id="KW-1185">Reference proteome</keyword>
<accession>A0ABP4QRG7</accession>
<protein>
    <recommendedName>
        <fullName evidence="1">Aminoglycoside phosphotransferase domain-containing protein</fullName>
    </recommendedName>
</protein>
<reference evidence="3" key="1">
    <citation type="journal article" date="2019" name="Int. J. Syst. Evol. Microbiol.">
        <title>The Global Catalogue of Microorganisms (GCM) 10K type strain sequencing project: providing services to taxonomists for standard genome sequencing and annotation.</title>
        <authorList>
            <consortium name="The Broad Institute Genomics Platform"/>
            <consortium name="The Broad Institute Genome Sequencing Center for Infectious Disease"/>
            <person name="Wu L."/>
            <person name="Ma J."/>
        </authorList>
    </citation>
    <scope>NUCLEOTIDE SEQUENCE [LARGE SCALE GENOMIC DNA]</scope>
    <source>
        <strain evidence="3">JCM 14306</strain>
    </source>
</reference>
<sequence>MHEEQLQGGFVNVVVRVGDTVRREPGERASYVHQLLEVLRDWPGAPRFLGLDEAGREILSFINGYVAWSEPRKAEIFSPATLRSVGRLVREFHDLTAGTPPAGDQEVACHNDLSPKNTVYSEDGGRAIAFIDWDIAAPGPRIHDLAFSCWQYAELGQVDRVLNQWSALLEGYGPADTTNLVDTILWWQDRTADGIESAAATGDPAMVNLRDLGIPSAIRTTRDWVTTHAAVLRSALELG</sequence>
<dbReference type="Gene3D" id="3.90.1200.10">
    <property type="match status" value="1"/>
</dbReference>
<evidence type="ECO:0000313" key="2">
    <source>
        <dbReference type="EMBL" id="GAA1617969.1"/>
    </source>
</evidence>
<dbReference type="Pfam" id="PF01636">
    <property type="entry name" value="APH"/>
    <property type="match status" value="1"/>
</dbReference>
<dbReference type="InterPro" id="IPR002575">
    <property type="entry name" value="Aminoglycoside_PTrfase"/>
</dbReference>
<feature type="domain" description="Aminoglycoside phosphotransferase" evidence="1">
    <location>
        <begin position="15"/>
        <end position="161"/>
    </location>
</feature>
<proteinExistence type="predicted"/>
<gene>
    <name evidence="2" type="ORF">GCM10009744_00670</name>
</gene>
<name>A0ABP4QRG7_9ACTN</name>
<dbReference type="InterPro" id="IPR011009">
    <property type="entry name" value="Kinase-like_dom_sf"/>
</dbReference>